<proteinExistence type="predicted"/>
<dbReference type="KEGG" id="mtc:MT0494"/>
<reference evidence="1 2" key="1">
    <citation type="journal article" date="2002" name="J. Bacteriol.">
        <title>Whole-genome comparison of Mycobacterium tuberculosis clinical and laboratory strains.</title>
        <authorList>
            <person name="Fleischmann R.D."/>
            <person name="Alland D."/>
            <person name="Eisen J.A."/>
            <person name="Carpenter L."/>
            <person name="White O."/>
            <person name="Peterson J."/>
            <person name="DeBoy R."/>
            <person name="Dodson R."/>
            <person name="Gwinn M."/>
            <person name="Haft D."/>
            <person name="Hickey E."/>
            <person name="Kolonay J.F."/>
            <person name="Nelson W.C."/>
            <person name="Umayam L.A."/>
            <person name="Ermolaeva M."/>
            <person name="Salzberg S.L."/>
            <person name="Delcher A."/>
            <person name="Utterback T."/>
            <person name="Weidman J."/>
            <person name="Khouri H."/>
            <person name="Gill J."/>
            <person name="Mikula A."/>
            <person name="Bishai W."/>
            <person name="Jacobs Jr W.R.Jr."/>
            <person name="Venter J.C."/>
            <person name="Fraser C.M."/>
        </authorList>
    </citation>
    <scope>NUCLEOTIDE SEQUENCE [LARGE SCALE GENOMIC DNA]</scope>
    <source>
        <strain evidence="2">CDC 1551 / Oshkosh</strain>
    </source>
</reference>
<accession>Q8VKK7</accession>
<evidence type="ECO:0000313" key="2">
    <source>
        <dbReference type="Proteomes" id="UP000001020"/>
    </source>
</evidence>
<evidence type="ECO:0000313" key="1">
    <source>
        <dbReference type="EMBL" id="AAK44717.1"/>
    </source>
</evidence>
<name>Q8VKK7_MYCTO</name>
<protein>
    <submittedName>
        <fullName evidence="1">Uncharacterized protein</fullName>
    </submittedName>
</protein>
<gene>
    <name evidence="1" type="ordered locus">MT0494</name>
</gene>
<keyword evidence="2" id="KW-1185">Reference proteome</keyword>
<dbReference type="HOGENOM" id="CLU_3120126_0_0_11"/>
<dbReference type="Proteomes" id="UP000001020">
    <property type="component" value="Chromosome"/>
</dbReference>
<dbReference type="EMBL" id="AE000516">
    <property type="protein sequence ID" value="AAK44717.1"/>
    <property type="molecule type" value="Genomic_DNA"/>
</dbReference>
<dbReference type="AlphaFoldDB" id="Q8VKK7"/>
<organism evidence="1 2">
    <name type="scientific">Mycobacterium tuberculosis (strain CDC 1551 / Oshkosh)</name>
    <dbReference type="NCBI Taxonomy" id="83331"/>
    <lineage>
        <taxon>Bacteria</taxon>
        <taxon>Bacillati</taxon>
        <taxon>Actinomycetota</taxon>
        <taxon>Actinomycetes</taxon>
        <taxon>Mycobacteriales</taxon>
        <taxon>Mycobacteriaceae</taxon>
        <taxon>Mycobacterium</taxon>
        <taxon>Mycobacterium tuberculosis complex</taxon>
    </lineage>
</organism>
<sequence>MHKRVHRCHQDGDQQYQHDGTHEVAHAFRLCGLHPTRRLRVAPWATRSRW</sequence>